<keyword evidence="6" id="KW-0653">Protein transport</keyword>
<evidence type="ECO:0000256" key="7">
    <source>
        <dbReference type="ARBA" id="ARBA00023242"/>
    </source>
</evidence>
<dbReference type="AlphaFoldDB" id="A0A0C2MQP0"/>
<proteinExistence type="inferred from homology"/>
<sequence>MELGEQITKYYDARTPHQKRLEIKNYLDAYIRQKDSVFTLIDHLKRSTSFYVSLFSYNAIEAIINQKWHVFCDQEKITIKTEIMNMIFCDSLKLNTIVVSHLCEILAKIGLHEYNKTFQDFFLIIDQLLNPEIP</sequence>
<dbReference type="GO" id="GO:0006611">
    <property type="term" value="P:protein export from nucleus"/>
    <property type="evidence" value="ECO:0007669"/>
    <property type="project" value="InterPro"/>
</dbReference>
<keyword evidence="9" id="KW-1185">Reference proteome</keyword>
<name>A0A0C2MQP0_THEKT</name>
<evidence type="ECO:0000313" key="8">
    <source>
        <dbReference type="EMBL" id="KII63977.1"/>
    </source>
</evidence>
<dbReference type="InterPro" id="IPR011989">
    <property type="entry name" value="ARM-like"/>
</dbReference>
<dbReference type="InterPro" id="IPR016024">
    <property type="entry name" value="ARM-type_fold"/>
</dbReference>
<dbReference type="SUPFAM" id="SSF48371">
    <property type="entry name" value="ARM repeat"/>
    <property type="match status" value="1"/>
</dbReference>
<evidence type="ECO:0000256" key="1">
    <source>
        <dbReference type="ARBA" id="ARBA00004123"/>
    </source>
</evidence>
<dbReference type="GO" id="GO:0005737">
    <property type="term" value="C:cytoplasm"/>
    <property type="evidence" value="ECO:0007669"/>
    <property type="project" value="UniProtKB-SubCell"/>
</dbReference>
<dbReference type="Proteomes" id="UP000031668">
    <property type="component" value="Unassembled WGS sequence"/>
</dbReference>
<reference evidence="8 9" key="1">
    <citation type="journal article" date="2014" name="Genome Biol. Evol.">
        <title>The genome of the myxosporean Thelohanellus kitauei shows adaptations to nutrient acquisition within its fish host.</title>
        <authorList>
            <person name="Yang Y."/>
            <person name="Xiong J."/>
            <person name="Zhou Z."/>
            <person name="Huo F."/>
            <person name="Miao W."/>
            <person name="Ran C."/>
            <person name="Liu Y."/>
            <person name="Zhang J."/>
            <person name="Feng J."/>
            <person name="Wang M."/>
            <person name="Wang M."/>
            <person name="Wang L."/>
            <person name="Yao B."/>
        </authorList>
    </citation>
    <scope>NUCLEOTIDE SEQUENCE [LARGE SCALE GENOMIC DNA]</scope>
    <source>
        <strain evidence="8">Wuqing</strain>
    </source>
</reference>
<dbReference type="PANTHER" id="PTHR21452:SF4">
    <property type="entry name" value="EXPORTIN-6"/>
    <property type="match status" value="1"/>
</dbReference>
<gene>
    <name evidence="8" type="ORF">RF11_03446</name>
</gene>
<dbReference type="InterPro" id="IPR040016">
    <property type="entry name" value="XPO6"/>
</dbReference>
<evidence type="ECO:0000256" key="5">
    <source>
        <dbReference type="ARBA" id="ARBA00022490"/>
    </source>
</evidence>
<dbReference type="Gene3D" id="1.25.10.10">
    <property type="entry name" value="Leucine-rich Repeat Variant"/>
    <property type="match status" value="1"/>
</dbReference>
<accession>A0A0C2MQP0</accession>
<dbReference type="GO" id="GO:0005049">
    <property type="term" value="F:nuclear export signal receptor activity"/>
    <property type="evidence" value="ECO:0007669"/>
    <property type="project" value="InterPro"/>
</dbReference>
<dbReference type="PANTHER" id="PTHR21452">
    <property type="entry name" value="EXPORTIN-6"/>
    <property type="match status" value="1"/>
</dbReference>
<evidence type="ECO:0000256" key="2">
    <source>
        <dbReference type="ARBA" id="ARBA00004496"/>
    </source>
</evidence>
<evidence type="ECO:0000256" key="6">
    <source>
        <dbReference type="ARBA" id="ARBA00022927"/>
    </source>
</evidence>
<comment type="similarity">
    <text evidence="3">Belongs to the exportin family.</text>
</comment>
<evidence type="ECO:0000256" key="4">
    <source>
        <dbReference type="ARBA" id="ARBA00022448"/>
    </source>
</evidence>
<dbReference type="EMBL" id="JWZT01004484">
    <property type="protein sequence ID" value="KII63977.1"/>
    <property type="molecule type" value="Genomic_DNA"/>
</dbReference>
<protein>
    <submittedName>
        <fullName evidence="8">Exportin-6-A</fullName>
    </submittedName>
</protein>
<dbReference type="GO" id="GO:0005634">
    <property type="term" value="C:nucleus"/>
    <property type="evidence" value="ECO:0007669"/>
    <property type="project" value="UniProtKB-SubCell"/>
</dbReference>
<keyword evidence="5" id="KW-0963">Cytoplasm</keyword>
<comment type="subcellular location">
    <subcellularLocation>
        <location evidence="2">Cytoplasm</location>
    </subcellularLocation>
    <subcellularLocation>
        <location evidence="1">Nucleus</location>
    </subcellularLocation>
</comment>
<keyword evidence="4" id="KW-0813">Transport</keyword>
<evidence type="ECO:0000313" key="9">
    <source>
        <dbReference type="Proteomes" id="UP000031668"/>
    </source>
</evidence>
<evidence type="ECO:0000256" key="3">
    <source>
        <dbReference type="ARBA" id="ARBA00009466"/>
    </source>
</evidence>
<comment type="caution">
    <text evidence="8">The sequence shown here is derived from an EMBL/GenBank/DDBJ whole genome shotgun (WGS) entry which is preliminary data.</text>
</comment>
<organism evidence="8 9">
    <name type="scientific">Thelohanellus kitauei</name>
    <name type="common">Myxosporean</name>
    <dbReference type="NCBI Taxonomy" id="669202"/>
    <lineage>
        <taxon>Eukaryota</taxon>
        <taxon>Metazoa</taxon>
        <taxon>Cnidaria</taxon>
        <taxon>Myxozoa</taxon>
        <taxon>Myxosporea</taxon>
        <taxon>Bivalvulida</taxon>
        <taxon>Platysporina</taxon>
        <taxon>Myxobolidae</taxon>
        <taxon>Thelohanellus</taxon>
    </lineage>
</organism>
<keyword evidence="7" id="KW-0539">Nucleus</keyword>